<dbReference type="EMBL" id="QAYG01000001">
    <property type="protein sequence ID" value="PTW62171.1"/>
    <property type="molecule type" value="Genomic_DNA"/>
</dbReference>
<feature type="transmembrane region" description="Helical" evidence="5">
    <location>
        <begin position="289"/>
        <end position="309"/>
    </location>
</feature>
<dbReference type="AlphaFoldDB" id="A0A2T5VEI9"/>
<feature type="transmembrane region" description="Helical" evidence="5">
    <location>
        <begin position="73"/>
        <end position="91"/>
    </location>
</feature>
<keyword evidence="8" id="KW-1185">Reference proteome</keyword>
<feature type="transmembrane region" description="Helical" evidence="5">
    <location>
        <begin position="354"/>
        <end position="373"/>
    </location>
</feature>
<sequence>MAKTLNPIAALLLSVALMLLGHGLQATLLPVRADLEGFSAIAIGGMSSAYFGGFVLGCVLAPYAVLRAGHIRAFAALVSLGSASAILYPVLNEPIAWALIRGSYGFTLAGFYLIVESWLNERATNENRGALMSTYIIVNLAAITGGQLLLTVINPEGFTAFVLASVAVSLAVVPISLTRSQQPAPITFVRFRPMALYRVSPAAIVGSLFIGLANGTNWTLAPLYARQIGFDKADVAYFASAIIFGGALAQWPIGRLSDRMDRRYVLIGLALASGTIAGLIAGFEPTSAPLAIATAGLLGFASQPAYSIAAAHAFDHVESDGFVETSSGLLLANGIGSTIGPFAASLLMTQMGPSGLYAMISVVMFVLAAYIIFRMQVRERPSARLHTEFDLAGTAQVGGVLTPELLDESSPHVVVPEFSPVPHVTPDAEAVAEAWETAWEGDLPDDIDITQSEADEDANALGDAGMDDKAR</sequence>
<feature type="transmembrane region" description="Helical" evidence="5">
    <location>
        <begin position="329"/>
        <end position="348"/>
    </location>
</feature>
<dbReference type="Gene3D" id="1.20.1250.20">
    <property type="entry name" value="MFS general substrate transporter like domains"/>
    <property type="match status" value="2"/>
</dbReference>
<feature type="transmembrane region" description="Helical" evidence="5">
    <location>
        <begin position="235"/>
        <end position="253"/>
    </location>
</feature>
<feature type="transmembrane region" description="Helical" evidence="5">
    <location>
        <begin position="158"/>
        <end position="175"/>
    </location>
</feature>
<evidence type="ECO:0000256" key="5">
    <source>
        <dbReference type="SAM" id="Phobius"/>
    </source>
</evidence>
<keyword evidence="2 5" id="KW-1133">Transmembrane helix</keyword>
<dbReference type="InterPro" id="IPR011701">
    <property type="entry name" value="MFS"/>
</dbReference>
<dbReference type="InterPro" id="IPR047200">
    <property type="entry name" value="MFS_YcaD-like"/>
</dbReference>
<dbReference type="Proteomes" id="UP000244081">
    <property type="component" value="Unassembled WGS sequence"/>
</dbReference>
<protein>
    <submittedName>
        <fullName evidence="7">Putative MFS family arabinose efflux permease</fullName>
    </submittedName>
</protein>
<accession>A0A2T5VEI9</accession>
<dbReference type="RefSeq" id="WP_107987775.1">
    <property type="nucleotide sequence ID" value="NZ_QAYG01000001.1"/>
</dbReference>
<comment type="caution">
    <text evidence="7">The sequence shown here is derived from an EMBL/GenBank/DDBJ whole genome shotgun (WGS) entry which is preliminary data.</text>
</comment>
<feature type="transmembrane region" description="Helical" evidence="5">
    <location>
        <begin position="97"/>
        <end position="119"/>
    </location>
</feature>
<dbReference type="SUPFAM" id="SSF103473">
    <property type="entry name" value="MFS general substrate transporter"/>
    <property type="match status" value="1"/>
</dbReference>
<evidence type="ECO:0000256" key="1">
    <source>
        <dbReference type="ARBA" id="ARBA00022692"/>
    </source>
</evidence>
<evidence type="ECO:0000313" key="8">
    <source>
        <dbReference type="Proteomes" id="UP000244081"/>
    </source>
</evidence>
<evidence type="ECO:0000256" key="2">
    <source>
        <dbReference type="ARBA" id="ARBA00022989"/>
    </source>
</evidence>
<dbReference type="PANTHER" id="PTHR23521:SF3">
    <property type="entry name" value="MFS TRANSPORTER"/>
    <property type="match status" value="1"/>
</dbReference>
<proteinExistence type="predicted"/>
<feature type="compositionally biased region" description="Acidic residues" evidence="4">
    <location>
        <begin position="445"/>
        <end position="458"/>
    </location>
</feature>
<feature type="region of interest" description="Disordered" evidence="4">
    <location>
        <begin position="445"/>
        <end position="471"/>
    </location>
</feature>
<feature type="transmembrane region" description="Helical" evidence="5">
    <location>
        <begin position="195"/>
        <end position="215"/>
    </location>
</feature>
<evidence type="ECO:0000256" key="3">
    <source>
        <dbReference type="ARBA" id="ARBA00023136"/>
    </source>
</evidence>
<evidence type="ECO:0000313" key="7">
    <source>
        <dbReference type="EMBL" id="PTW62171.1"/>
    </source>
</evidence>
<feature type="transmembrane region" description="Helical" evidence="5">
    <location>
        <begin position="265"/>
        <end position="283"/>
    </location>
</feature>
<dbReference type="PANTHER" id="PTHR23521">
    <property type="entry name" value="TRANSPORTER MFS SUPERFAMILY"/>
    <property type="match status" value="1"/>
</dbReference>
<evidence type="ECO:0000259" key="6">
    <source>
        <dbReference type="PROSITE" id="PS50850"/>
    </source>
</evidence>
<dbReference type="OrthoDB" id="9810614at2"/>
<dbReference type="Pfam" id="PF07690">
    <property type="entry name" value="MFS_1"/>
    <property type="match status" value="1"/>
</dbReference>
<feature type="transmembrane region" description="Helical" evidence="5">
    <location>
        <begin position="39"/>
        <end position="66"/>
    </location>
</feature>
<organism evidence="7 8">
    <name type="scientific">Breoghania corrubedonensis</name>
    <dbReference type="NCBI Taxonomy" id="665038"/>
    <lineage>
        <taxon>Bacteria</taxon>
        <taxon>Pseudomonadati</taxon>
        <taxon>Pseudomonadota</taxon>
        <taxon>Alphaproteobacteria</taxon>
        <taxon>Hyphomicrobiales</taxon>
        <taxon>Stappiaceae</taxon>
        <taxon>Breoghania</taxon>
    </lineage>
</organism>
<dbReference type="InterPro" id="IPR036259">
    <property type="entry name" value="MFS_trans_sf"/>
</dbReference>
<dbReference type="InterPro" id="IPR020846">
    <property type="entry name" value="MFS_dom"/>
</dbReference>
<feature type="transmembrane region" description="Helical" evidence="5">
    <location>
        <begin position="131"/>
        <end position="152"/>
    </location>
</feature>
<dbReference type="GO" id="GO:0005886">
    <property type="term" value="C:plasma membrane"/>
    <property type="evidence" value="ECO:0007669"/>
    <property type="project" value="TreeGrafter"/>
</dbReference>
<dbReference type="PROSITE" id="PS50850">
    <property type="entry name" value="MFS"/>
    <property type="match status" value="1"/>
</dbReference>
<name>A0A2T5VEI9_9HYPH</name>
<keyword evidence="1 5" id="KW-0812">Transmembrane</keyword>
<gene>
    <name evidence="7" type="ORF">C8N35_101208</name>
</gene>
<dbReference type="CDD" id="cd17477">
    <property type="entry name" value="MFS_YcaD_like"/>
    <property type="match status" value="1"/>
</dbReference>
<feature type="domain" description="Major facilitator superfamily (MFS) profile" evidence="6">
    <location>
        <begin position="199"/>
        <end position="471"/>
    </location>
</feature>
<evidence type="ECO:0000256" key="4">
    <source>
        <dbReference type="SAM" id="MobiDB-lite"/>
    </source>
</evidence>
<dbReference type="GO" id="GO:0022857">
    <property type="term" value="F:transmembrane transporter activity"/>
    <property type="evidence" value="ECO:0007669"/>
    <property type="project" value="InterPro"/>
</dbReference>
<keyword evidence="3 5" id="KW-0472">Membrane</keyword>
<reference evidence="7 8" key="1">
    <citation type="submission" date="2018-04" db="EMBL/GenBank/DDBJ databases">
        <title>Genomic Encyclopedia of Archaeal and Bacterial Type Strains, Phase II (KMG-II): from individual species to whole genera.</title>
        <authorList>
            <person name="Goeker M."/>
        </authorList>
    </citation>
    <scope>NUCLEOTIDE SEQUENCE [LARGE SCALE GENOMIC DNA]</scope>
    <source>
        <strain evidence="7 8">DSM 23382</strain>
    </source>
</reference>